<dbReference type="InterPro" id="IPR050817">
    <property type="entry name" value="DjlA_DnaK_co-chaperone"/>
</dbReference>
<dbReference type="Gene3D" id="1.10.287.110">
    <property type="entry name" value="DnaJ domain"/>
    <property type="match status" value="1"/>
</dbReference>
<reference evidence="3 4" key="1">
    <citation type="submission" date="2024-10" db="EMBL/GenBank/DDBJ databases">
        <title>Updated reference genomes for cyclostephanoid diatoms.</title>
        <authorList>
            <person name="Roberts W.R."/>
            <person name="Alverson A.J."/>
        </authorList>
    </citation>
    <scope>NUCLEOTIDE SEQUENCE [LARGE SCALE GENOMIC DNA]</scope>
    <source>
        <strain evidence="3 4">AJA232-27</strain>
    </source>
</reference>
<evidence type="ECO:0000313" key="3">
    <source>
        <dbReference type="EMBL" id="KAL3761511.1"/>
    </source>
</evidence>
<dbReference type="PRINTS" id="PR00625">
    <property type="entry name" value="JDOMAIN"/>
</dbReference>
<dbReference type="CDD" id="cd06257">
    <property type="entry name" value="DnaJ"/>
    <property type="match status" value="1"/>
</dbReference>
<evidence type="ECO:0000313" key="4">
    <source>
        <dbReference type="Proteomes" id="UP001530293"/>
    </source>
</evidence>
<name>A0ABD3MHU1_9STRA</name>
<dbReference type="Proteomes" id="UP001530293">
    <property type="component" value="Unassembled WGS sequence"/>
</dbReference>
<dbReference type="Pfam" id="PF00226">
    <property type="entry name" value="DnaJ"/>
    <property type="match status" value="1"/>
</dbReference>
<dbReference type="EMBL" id="JALLBG020000149">
    <property type="protein sequence ID" value="KAL3761511.1"/>
    <property type="molecule type" value="Genomic_DNA"/>
</dbReference>
<comment type="caution">
    <text evidence="3">The sequence shown here is derived from an EMBL/GenBank/DDBJ whole genome shotgun (WGS) entry which is preliminary data.</text>
</comment>
<dbReference type="InterPro" id="IPR036869">
    <property type="entry name" value="J_dom_sf"/>
</dbReference>
<gene>
    <name evidence="3" type="ORF">ACHAWU_006541</name>
</gene>
<dbReference type="AlphaFoldDB" id="A0ABD3MHU1"/>
<feature type="region of interest" description="Disordered" evidence="1">
    <location>
        <begin position="345"/>
        <end position="364"/>
    </location>
</feature>
<dbReference type="InterPro" id="IPR001623">
    <property type="entry name" value="DnaJ_domain"/>
</dbReference>
<feature type="compositionally biased region" description="Low complexity" evidence="1">
    <location>
        <begin position="428"/>
        <end position="456"/>
    </location>
</feature>
<dbReference type="PANTHER" id="PTHR24074">
    <property type="entry name" value="CO-CHAPERONE PROTEIN DJLA"/>
    <property type="match status" value="1"/>
</dbReference>
<dbReference type="PROSITE" id="PS50076">
    <property type="entry name" value="DNAJ_2"/>
    <property type="match status" value="1"/>
</dbReference>
<evidence type="ECO:0000256" key="1">
    <source>
        <dbReference type="SAM" id="MobiDB-lite"/>
    </source>
</evidence>
<feature type="region of interest" description="Disordered" evidence="1">
    <location>
        <begin position="207"/>
        <end position="226"/>
    </location>
</feature>
<proteinExistence type="predicted"/>
<protein>
    <recommendedName>
        <fullName evidence="2">J domain-containing protein</fullName>
    </recommendedName>
</protein>
<sequence length="537" mass="62381">MICQYYYHHQSAASAGFFVRYFSSRNQQRSRGDFQLDALPFSVTPSEAYAKFQKWANDEQGLGHFLTYTGSANITAAYAPFWYFDLNVRFIIDPSRRSTGRSSRGGIYLATPEPFKSAYPNAPNGVIHIPGLAAYAGFSFRRSLIDPVHNTTPVFMKKEIVPFGQWMLEPLKYNNQQLEIYPDPWNATRERAYSVVYDELQSMANEQYQKSGSSQSSDPQGDASDEVIVETERVSARRIYMPTYIVEYTILGITYRACISGCDPSIQVSGVSHKTIFSSGSKEGAGAMSMLSKLPQGVASTAAGAFQIFGPRPFFVAHCNEVSYWVFVAWKKLFRPYMDERSADADWERQRANESQKSTIREDSFRDTGSAKAYFIRNETIILRRLSDVEGRQHDESYEWYNQWEAWAREQWEKAQREASRAQEEWQRQQQQQQQGRSWNQYQQSTQQQQKQQRQYKQAKKDDDFKWDFDVNDPWSVLGIPRNSSKEEVSKAFRREMLKHHPDLQAQSSDKEKRRATERSKLVSNAYRKIREQLKRR</sequence>
<keyword evidence="4" id="KW-1185">Reference proteome</keyword>
<feature type="region of interest" description="Disordered" evidence="1">
    <location>
        <begin position="423"/>
        <end position="461"/>
    </location>
</feature>
<evidence type="ECO:0000259" key="2">
    <source>
        <dbReference type="PROSITE" id="PS50076"/>
    </source>
</evidence>
<feature type="region of interest" description="Disordered" evidence="1">
    <location>
        <begin position="478"/>
        <end position="537"/>
    </location>
</feature>
<feature type="compositionally biased region" description="Basic and acidic residues" evidence="1">
    <location>
        <begin position="484"/>
        <end position="521"/>
    </location>
</feature>
<feature type="compositionally biased region" description="Low complexity" evidence="1">
    <location>
        <begin position="211"/>
        <end position="222"/>
    </location>
</feature>
<dbReference type="SMART" id="SM00271">
    <property type="entry name" value="DnaJ"/>
    <property type="match status" value="1"/>
</dbReference>
<accession>A0ABD3MHU1</accession>
<feature type="domain" description="J" evidence="2">
    <location>
        <begin position="473"/>
        <end position="537"/>
    </location>
</feature>
<organism evidence="3 4">
    <name type="scientific">Discostella pseudostelligera</name>
    <dbReference type="NCBI Taxonomy" id="259834"/>
    <lineage>
        <taxon>Eukaryota</taxon>
        <taxon>Sar</taxon>
        <taxon>Stramenopiles</taxon>
        <taxon>Ochrophyta</taxon>
        <taxon>Bacillariophyta</taxon>
        <taxon>Coscinodiscophyceae</taxon>
        <taxon>Thalassiosirophycidae</taxon>
        <taxon>Stephanodiscales</taxon>
        <taxon>Stephanodiscaceae</taxon>
        <taxon>Discostella</taxon>
    </lineage>
</organism>
<dbReference type="SUPFAM" id="SSF46565">
    <property type="entry name" value="Chaperone J-domain"/>
    <property type="match status" value="1"/>
</dbReference>